<feature type="transmembrane region" description="Helical" evidence="1">
    <location>
        <begin position="237"/>
        <end position="256"/>
    </location>
</feature>
<organism evidence="2 3">
    <name type="scientific">Candidatus Viridilinea mediisalina</name>
    <dbReference type="NCBI Taxonomy" id="2024553"/>
    <lineage>
        <taxon>Bacteria</taxon>
        <taxon>Bacillati</taxon>
        <taxon>Chloroflexota</taxon>
        <taxon>Chloroflexia</taxon>
        <taxon>Chloroflexales</taxon>
        <taxon>Chloroflexineae</taxon>
        <taxon>Oscillochloridaceae</taxon>
        <taxon>Candidatus Viridilinea</taxon>
    </lineage>
</organism>
<feature type="transmembrane region" description="Helical" evidence="1">
    <location>
        <begin position="348"/>
        <end position="366"/>
    </location>
</feature>
<feature type="transmembrane region" description="Helical" evidence="1">
    <location>
        <begin position="318"/>
        <end position="336"/>
    </location>
</feature>
<keyword evidence="1" id="KW-1133">Transmembrane helix</keyword>
<reference evidence="3" key="1">
    <citation type="submission" date="2017-08" db="EMBL/GenBank/DDBJ databases">
        <authorList>
            <person name="Grouzdev D.S."/>
            <person name="Gaisin V.A."/>
            <person name="Rysina M.S."/>
            <person name="Gorlenko V.M."/>
        </authorList>
    </citation>
    <scope>NUCLEOTIDE SEQUENCE [LARGE SCALE GENOMIC DNA]</scope>
    <source>
        <strain evidence="3">Kir15-3F</strain>
    </source>
</reference>
<feature type="transmembrane region" description="Helical" evidence="1">
    <location>
        <begin position="630"/>
        <end position="651"/>
    </location>
</feature>
<keyword evidence="3" id="KW-1185">Reference proteome</keyword>
<feature type="transmembrane region" description="Helical" evidence="1">
    <location>
        <begin position="194"/>
        <end position="216"/>
    </location>
</feature>
<dbReference type="EMBL" id="NQWI01000002">
    <property type="protein sequence ID" value="PDW04950.1"/>
    <property type="molecule type" value="Genomic_DNA"/>
</dbReference>
<keyword evidence="1" id="KW-0472">Membrane</keyword>
<dbReference type="OrthoDB" id="136918at2"/>
<sequence>MRSITWAIFWLLSGFYLLTMSGHTYSPDEETMLAVTRSMLARGEVAVRAEEVGSVAALRPGRDAERYSPYGVLPSLLALPLHMLGASLGGADAAARDYTSRFLVTALNGPITAATAALLAAWALRLGSTRLWAITLGLGYGLATMAWPYARSFFSEPLAALLILVAAERIHASATSSQPWRALMLAGLATGLLLTTRLAAGVVLPVFAVAVLLASWHRVYQGQTDPRHRFVRWSASNLVWLLALLPGLALLMWYNYARFGTLLASGYASEASLFTTPLLEGLYGLLLSPGKGIVFYAPPLLLAIPGSYLLWRRGQRGVVLLGWGLFLSHVLLYARWSVWDGGGVWGPRFLLPVVAPLLLLGAGYGLRGGREFLSDRELHHRGTEGTEVRKGMALKGLAVLLLLVGWLGNLGGVLLNFSTYGVMPLAADRVHSVAGAALVGHWRILSERWAAYRTAPPVCRLADGWFASEASDGAVLPRRSGAWGELHCNAPSARIYFNLDDRRPPEASASALRLTLNGALLAEPSSGELRHYQLHLPPTAASIRIEATPWNPLAVGFSGRNDELGPKLTELRGTSPDAQSLTLADTAIAPLPTQAKPRWAWYYDPPNQHLVDHWAWYLPRSELQGRRATLMASLLLLLGGGAMGVGAYQLYHLRL</sequence>
<feature type="transmembrane region" description="Helical" evidence="1">
    <location>
        <begin position="397"/>
        <end position="417"/>
    </location>
</feature>
<feature type="transmembrane region" description="Helical" evidence="1">
    <location>
        <begin position="293"/>
        <end position="311"/>
    </location>
</feature>
<proteinExistence type="predicted"/>
<accession>A0A2A6RQ09</accession>
<evidence type="ECO:0000313" key="2">
    <source>
        <dbReference type="EMBL" id="PDW04950.1"/>
    </source>
</evidence>
<dbReference type="AlphaFoldDB" id="A0A2A6RQ09"/>
<gene>
    <name evidence="2" type="ORF">CJ255_00800</name>
</gene>
<evidence type="ECO:0000256" key="1">
    <source>
        <dbReference type="SAM" id="Phobius"/>
    </source>
</evidence>
<keyword evidence="1" id="KW-0812">Transmembrane</keyword>
<evidence type="ECO:0000313" key="3">
    <source>
        <dbReference type="Proteomes" id="UP000220527"/>
    </source>
</evidence>
<feature type="transmembrane region" description="Helical" evidence="1">
    <location>
        <begin position="102"/>
        <end position="124"/>
    </location>
</feature>
<name>A0A2A6RQ09_9CHLR</name>
<feature type="transmembrane region" description="Helical" evidence="1">
    <location>
        <begin position="130"/>
        <end position="150"/>
    </location>
</feature>
<dbReference type="Proteomes" id="UP000220527">
    <property type="component" value="Unassembled WGS sequence"/>
</dbReference>
<comment type="caution">
    <text evidence="2">The sequence shown here is derived from an EMBL/GenBank/DDBJ whole genome shotgun (WGS) entry which is preliminary data.</text>
</comment>
<evidence type="ECO:0008006" key="4">
    <source>
        <dbReference type="Google" id="ProtNLM"/>
    </source>
</evidence>
<protein>
    <recommendedName>
        <fullName evidence="4">Glycosyltransferase RgtA/B/C/D-like domain-containing protein</fullName>
    </recommendedName>
</protein>
<dbReference type="RefSeq" id="WP_097642188.1">
    <property type="nucleotide sequence ID" value="NZ_NQWI01000002.1"/>
</dbReference>